<organism evidence="7 8">
    <name type="scientific">Methylobacterium longum</name>
    <dbReference type="NCBI Taxonomy" id="767694"/>
    <lineage>
        <taxon>Bacteria</taxon>
        <taxon>Pseudomonadati</taxon>
        <taxon>Pseudomonadota</taxon>
        <taxon>Alphaproteobacteria</taxon>
        <taxon>Hyphomicrobiales</taxon>
        <taxon>Methylobacteriaceae</taxon>
        <taxon>Methylobacterium</taxon>
    </lineage>
</organism>
<dbReference type="InterPro" id="IPR011527">
    <property type="entry name" value="ABC1_TM_dom"/>
</dbReference>
<protein>
    <submittedName>
        <fullName evidence="7">ABC transporter transmembrane domain-containing protein</fullName>
    </submittedName>
</protein>
<dbReference type="InterPro" id="IPR036640">
    <property type="entry name" value="ABC1_TM_sf"/>
</dbReference>
<sequence length="882" mass="98150">MRALEPRLFSYIWRYSKGDQLKICAVVMASLPFYFASLDLPKRIVNDAITGKAFSHGEATASFLNITVHWPDVLGGGTTQLFEGFQLDRFELLLGLSTLFLSLVLINGAFKFWINLQKGILGERMLRRLRFQLFSLMLRFSPEAQREVKSSETATIIRDEVEPIGSFIGDAIVVPVFLGTQAATALAFIMMQNLWLGLAAGGMVGVQMTVIPRLRREIIRLSRRRQIASRNLAGRVAEVLDGLPAVLLNDTGRWERAEIGDRLYNLYDLRLRIYRRKFAVKYLNNLLAQVTPFLFYAIGGVFALKGELDIGQLVAVLAAYRDLPPPLKELIDWDQQRLDVEVKYETVAAHFGPQRLRPAESETAAAPPHLGTPLKIEGLTLRDPQGGNPVEVGDVEVPLPGRFALVPSGSVAQEFARVLAGLQSAPNGLIRIGEHDLSTLPRPAHARRIAYASNEPVLFPGTVRDNILYGLRICPLRTGTLDLSRAQINEAVKTGNPCDSVDDPWIDYQRLGVRDAADLDERLLDLLVRLDLGDDLYRFGLGALSSITHETPAGQRMIAAREHLRELFVQKGLADLVIPFARSRYNDQATVGENLLFGVPRDPTLTDPRRLAGTTLFREALEKVQLLDELDRMGVAIASNLKDIFADVPPGHPLFRRFSLITPDALPDYLHRLSRLPDEGRLSEADSVAFLALTLAYVEPRMRFGLLDQGLAMRIVGARAVVQGMMHGEDGCDVESYDPNRINPRSTVLDNLLFGRIDTARMHGEALIQREARAVFREFDLERPIQRRGLDKAVGNRGQLLAERVRVRIGLARAILRDPEILVVDRVDEHLEHGVETLLAVTGAALPRASLVASLSAEADLDRFPERLPIRGAETRLRTAAE</sequence>
<dbReference type="RefSeq" id="WP_238284990.1">
    <property type="nucleotide sequence ID" value="NZ_BPQS01000002.1"/>
</dbReference>
<feature type="transmembrane region" description="Helical" evidence="5">
    <location>
        <begin position="282"/>
        <end position="304"/>
    </location>
</feature>
<dbReference type="Pfam" id="PF00664">
    <property type="entry name" value="ABC_membrane"/>
    <property type="match status" value="1"/>
</dbReference>
<comment type="caution">
    <text evidence="7">The sequence shown here is derived from an EMBL/GenBank/DDBJ whole genome shotgun (WGS) entry which is preliminary data.</text>
</comment>
<evidence type="ECO:0000256" key="1">
    <source>
        <dbReference type="ARBA" id="ARBA00004651"/>
    </source>
</evidence>
<evidence type="ECO:0000256" key="5">
    <source>
        <dbReference type="SAM" id="Phobius"/>
    </source>
</evidence>
<name>A0ABT8ASN4_9HYPH</name>
<dbReference type="PANTHER" id="PTHR24221:SF654">
    <property type="entry name" value="ATP-BINDING CASSETTE SUB-FAMILY B MEMBER 6"/>
    <property type="match status" value="1"/>
</dbReference>
<dbReference type="SUPFAM" id="SSF90123">
    <property type="entry name" value="ABC transporter transmembrane region"/>
    <property type="match status" value="1"/>
</dbReference>
<keyword evidence="2 5" id="KW-0812">Transmembrane</keyword>
<feature type="transmembrane region" description="Helical" evidence="5">
    <location>
        <begin position="92"/>
        <end position="114"/>
    </location>
</feature>
<evidence type="ECO:0000256" key="4">
    <source>
        <dbReference type="ARBA" id="ARBA00023136"/>
    </source>
</evidence>
<dbReference type="EMBL" id="JAUFPT010000058">
    <property type="protein sequence ID" value="MDN3572435.1"/>
    <property type="molecule type" value="Genomic_DNA"/>
</dbReference>
<evidence type="ECO:0000313" key="8">
    <source>
        <dbReference type="Proteomes" id="UP001244297"/>
    </source>
</evidence>
<evidence type="ECO:0000313" key="7">
    <source>
        <dbReference type="EMBL" id="MDN3572435.1"/>
    </source>
</evidence>
<proteinExistence type="predicted"/>
<evidence type="ECO:0000256" key="3">
    <source>
        <dbReference type="ARBA" id="ARBA00022989"/>
    </source>
</evidence>
<dbReference type="InterPro" id="IPR039421">
    <property type="entry name" value="Type_1_exporter"/>
</dbReference>
<reference evidence="8" key="1">
    <citation type="journal article" date="2019" name="Int. J. Syst. Evol. Microbiol.">
        <title>The Global Catalogue of Microorganisms (GCM) 10K type strain sequencing project: providing services to taxonomists for standard genome sequencing and annotation.</title>
        <authorList>
            <consortium name="The Broad Institute Genomics Platform"/>
            <consortium name="The Broad Institute Genome Sequencing Center for Infectious Disease"/>
            <person name="Wu L."/>
            <person name="Ma J."/>
        </authorList>
    </citation>
    <scope>NUCLEOTIDE SEQUENCE [LARGE SCALE GENOMIC DNA]</scope>
    <source>
        <strain evidence="8">CECT 7806</strain>
    </source>
</reference>
<dbReference type="PROSITE" id="PS50929">
    <property type="entry name" value="ABC_TM1F"/>
    <property type="match status" value="1"/>
</dbReference>
<dbReference type="Gene3D" id="1.20.1560.10">
    <property type="entry name" value="ABC transporter type 1, transmembrane domain"/>
    <property type="match status" value="1"/>
</dbReference>
<evidence type="ECO:0000259" key="6">
    <source>
        <dbReference type="PROSITE" id="PS50929"/>
    </source>
</evidence>
<feature type="transmembrane region" description="Helical" evidence="5">
    <location>
        <begin position="167"/>
        <end position="189"/>
    </location>
</feature>
<keyword evidence="8" id="KW-1185">Reference proteome</keyword>
<dbReference type="InterPro" id="IPR027417">
    <property type="entry name" value="P-loop_NTPase"/>
</dbReference>
<gene>
    <name evidence="7" type="ORF">QWZ18_17610</name>
</gene>
<keyword evidence="3 5" id="KW-1133">Transmembrane helix</keyword>
<comment type="subcellular location">
    <subcellularLocation>
        <location evidence="1">Cell membrane</location>
        <topology evidence="1">Multi-pass membrane protein</topology>
    </subcellularLocation>
</comment>
<evidence type="ECO:0000256" key="2">
    <source>
        <dbReference type="ARBA" id="ARBA00022692"/>
    </source>
</evidence>
<dbReference type="Gene3D" id="3.40.50.300">
    <property type="entry name" value="P-loop containing nucleotide triphosphate hydrolases"/>
    <property type="match status" value="2"/>
</dbReference>
<feature type="transmembrane region" description="Helical" evidence="5">
    <location>
        <begin position="195"/>
        <end position="214"/>
    </location>
</feature>
<dbReference type="Proteomes" id="UP001244297">
    <property type="component" value="Unassembled WGS sequence"/>
</dbReference>
<keyword evidence="4 5" id="KW-0472">Membrane</keyword>
<dbReference type="PANTHER" id="PTHR24221">
    <property type="entry name" value="ATP-BINDING CASSETTE SUB-FAMILY B"/>
    <property type="match status" value="1"/>
</dbReference>
<feature type="domain" description="ABC transmembrane type-1" evidence="6">
    <location>
        <begin position="71"/>
        <end position="332"/>
    </location>
</feature>
<feature type="transmembrane region" description="Helical" evidence="5">
    <location>
        <begin position="21"/>
        <end position="38"/>
    </location>
</feature>
<dbReference type="SUPFAM" id="SSF52540">
    <property type="entry name" value="P-loop containing nucleoside triphosphate hydrolases"/>
    <property type="match status" value="2"/>
</dbReference>
<accession>A0ABT8ASN4</accession>